<proteinExistence type="predicted"/>
<protein>
    <submittedName>
        <fullName evidence="1">Uncharacterized protein</fullName>
    </submittedName>
</protein>
<accession>A0A4Q7VHW9</accession>
<comment type="caution">
    <text evidence="1">The sequence shown here is derived from an EMBL/GenBank/DDBJ whole genome shotgun (WGS) entry which is preliminary data.</text>
</comment>
<keyword evidence="2" id="KW-1185">Reference proteome</keyword>
<organism evidence="1 2">
    <name type="scientific">Ancylomarina subtilis</name>
    <dbReference type="NCBI Taxonomy" id="1639035"/>
    <lineage>
        <taxon>Bacteria</taxon>
        <taxon>Pseudomonadati</taxon>
        <taxon>Bacteroidota</taxon>
        <taxon>Bacteroidia</taxon>
        <taxon>Marinilabiliales</taxon>
        <taxon>Marinifilaceae</taxon>
        <taxon>Ancylomarina</taxon>
    </lineage>
</organism>
<name>A0A4Q7VHW9_9BACT</name>
<dbReference type="Proteomes" id="UP000293562">
    <property type="component" value="Unassembled WGS sequence"/>
</dbReference>
<dbReference type="AlphaFoldDB" id="A0A4Q7VHW9"/>
<dbReference type="OrthoDB" id="1123097at2"/>
<evidence type="ECO:0000313" key="2">
    <source>
        <dbReference type="Proteomes" id="UP000293562"/>
    </source>
</evidence>
<gene>
    <name evidence="1" type="ORF">EV201_0325</name>
</gene>
<sequence length="97" mass="11017">MKKFSIRLILIVLLLVGGPTVLNMVMEFQQKEHLSTPISDTDQTSFDDETEECDSWGTSPYLKPIKYFTSKVPATFCSQVLIFSRPNIIILPPPKIK</sequence>
<dbReference type="EMBL" id="SHKN01000001">
    <property type="protein sequence ID" value="RZT95701.1"/>
    <property type="molecule type" value="Genomic_DNA"/>
</dbReference>
<evidence type="ECO:0000313" key="1">
    <source>
        <dbReference type="EMBL" id="RZT95701.1"/>
    </source>
</evidence>
<reference evidence="1 2" key="1">
    <citation type="submission" date="2019-02" db="EMBL/GenBank/DDBJ databases">
        <title>Genomic Encyclopedia of Type Strains, Phase IV (KMG-IV): sequencing the most valuable type-strain genomes for metagenomic binning, comparative biology and taxonomic classification.</title>
        <authorList>
            <person name="Goeker M."/>
        </authorList>
    </citation>
    <scope>NUCLEOTIDE SEQUENCE [LARGE SCALE GENOMIC DNA]</scope>
    <source>
        <strain evidence="1 2">DSM 28825</strain>
    </source>
</reference>
<dbReference type="RefSeq" id="WP_130305639.1">
    <property type="nucleotide sequence ID" value="NZ_SHKN01000001.1"/>
</dbReference>